<gene>
    <name evidence="1" type="ORF">GALMADRAFT_138791</name>
</gene>
<reference evidence="2" key="1">
    <citation type="journal article" date="2014" name="Proc. Natl. Acad. Sci. U.S.A.">
        <title>Extensive sampling of basidiomycete genomes demonstrates inadequacy of the white-rot/brown-rot paradigm for wood decay fungi.</title>
        <authorList>
            <person name="Riley R."/>
            <person name="Salamov A.A."/>
            <person name="Brown D.W."/>
            <person name="Nagy L.G."/>
            <person name="Floudas D."/>
            <person name="Held B.W."/>
            <person name="Levasseur A."/>
            <person name="Lombard V."/>
            <person name="Morin E."/>
            <person name="Otillar R."/>
            <person name="Lindquist E.A."/>
            <person name="Sun H."/>
            <person name="LaButti K.M."/>
            <person name="Schmutz J."/>
            <person name="Jabbour D."/>
            <person name="Luo H."/>
            <person name="Baker S.E."/>
            <person name="Pisabarro A.G."/>
            <person name="Walton J.D."/>
            <person name="Blanchette R.A."/>
            <person name="Henrissat B."/>
            <person name="Martin F."/>
            <person name="Cullen D."/>
            <person name="Hibbett D.S."/>
            <person name="Grigoriev I.V."/>
        </authorList>
    </citation>
    <scope>NUCLEOTIDE SEQUENCE [LARGE SCALE GENOMIC DNA]</scope>
    <source>
        <strain evidence="2">CBS 339.88</strain>
    </source>
</reference>
<dbReference type="EMBL" id="KL142376">
    <property type="protein sequence ID" value="KDR77736.1"/>
    <property type="molecule type" value="Genomic_DNA"/>
</dbReference>
<accession>A0A067T3M0</accession>
<organism evidence="1 2">
    <name type="scientific">Galerina marginata (strain CBS 339.88)</name>
    <dbReference type="NCBI Taxonomy" id="685588"/>
    <lineage>
        <taxon>Eukaryota</taxon>
        <taxon>Fungi</taxon>
        <taxon>Dikarya</taxon>
        <taxon>Basidiomycota</taxon>
        <taxon>Agaricomycotina</taxon>
        <taxon>Agaricomycetes</taxon>
        <taxon>Agaricomycetidae</taxon>
        <taxon>Agaricales</taxon>
        <taxon>Agaricineae</taxon>
        <taxon>Strophariaceae</taxon>
        <taxon>Galerina</taxon>
    </lineage>
</organism>
<dbReference type="Proteomes" id="UP000027222">
    <property type="component" value="Unassembled WGS sequence"/>
</dbReference>
<evidence type="ECO:0000313" key="2">
    <source>
        <dbReference type="Proteomes" id="UP000027222"/>
    </source>
</evidence>
<evidence type="ECO:0000313" key="1">
    <source>
        <dbReference type="EMBL" id="KDR77736.1"/>
    </source>
</evidence>
<sequence length="305" mass="33590">MNRDVQEAALFTTRDLRRLVHQSSFLTRSQPRVTVASGANSCDVEPKGSGVPLDFNESLDLTLTIKRVLQSPNLAYRARHFYPLNAHTARITRRSQPRRVWRKCACPENLNASGTPKTPANLLAYATTKPSLTFNMPVNDIWKARAMQPSTIISLTITVRHGKSVNVIESFQQRTALPKSGAVDTPDSYLFSLSDARSFASSPNATSKNSHLCACAYSYFPAFFPVLKPNVRPYSSFRFSAWMGNLALKTPAHLPPRPVISGSEVQIDFRQMCSTDFPAPPPNKSSKVIELALDGGLSPADALPL</sequence>
<dbReference type="HOGENOM" id="CLU_912291_0_0_1"/>
<name>A0A067T3M0_GALM3</name>
<keyword evidence="2" id="KW-1185">Reference proteome</keyword>
<proteinExistence type="predicted"/>
<dbReference type="AlphaFoldDB" id="A0A067T3M0"/>
<protein>
    <submittedName>
        <fullName evidence="1">Uncharacterized protein</fullName>
    </submittedName>
</protein>